<protein>
    <recommendedName>
        <fullName evidence="3">TonB C-terminal domain-containing protein</fullName>
    </recommendedName>
</protein>
<dbReference type="Proteomes" id="UP001597510">
    <property type="component" value="Unassembled WGS sequence"/>
</dbReference>
<keyword evidence="2" id="KW-1185">Reference proteome</keyword>
<sequence length="137" mass="15804">MRFLYLLPILLFLSGCKRELDISASASEEEIVCIFPIQQIEYPEFIGSKTEMVKYILTKIEPYKVEDSRCHKMFISFSILEDGKVEQIEVMKGGEHCPILKEKIIALSANMPKWKPGKIEDKVAKIKMIFPISLDFD</sequence>
<evidence type="ECO:0000313" key="1">
    <source>
        <dbReference type="EMBL" id="MFD2523598.1"/>
    </source>
</evidence>
<gene>
    <name evidence="1" type="ORF">ACFSR2_22050</name>
</gene>
<dbReference type="EMBL" id="JBHULC010000038">
    <property type="protein sequence ID" value="MFD2523598.1"/>
    <property type="molecule type" value="Genomic_DNA"/>
</dbReference>
<proteinExistence type="predicted"/>
<evidence type="ECO:0008006" key="3">
    <source>
        <dbReference type="Google" id="ProtNLM"/>
    </source>
</evidence>
<dbReference type="PROSITE" id="PS51257">
    <property type="entry name" value="PROKAR_LIPOPROTEIN"/>
    <property type="match status" value="1"/>
</dbReference>
<evidence type="ECO:0000313" key="2">
    <source>
        <dbReference type="Proteomes" id="UP001597510"/>
    </source>
</evidence>
<organism evidence="1 2">
    <name type="scientific">Emticicia soli</name>
    <dbReference type="NCBI Taxonomy" id="2027878"/>
    <lineage>
        <taxon>Bacteria</taxon>
        <taxon>Pseudomonadati</taxon>
        <taxon>Bacteroidota</taxon>
        <taxon>Cytophagia</taxon>
        <taxon>Cytophagales</taxon>
        <taxon>Leadbetterellaceae</taxon>
        <taxon>Emticicia</taxon>
    </lineage>
</organism>
<dbReference type="RefSeq" id="WP_340233622.1">
    <property type="nucleotide sequence ID" value="NZ_JBBEWC010000001.1"/>
</dbReference>
<comment type="caution">
    <text evidence="1">The sequence shown here is derived from an EMBL/GenBank/DDBJ whole genome shotgun (WGS) entry which is preliminary data.</text>
</comment>
<dbReference type="Gene3D" id="3.30.1150.10">
    <property type="match status" value="1"/>
</dbReference>
<name>A0ABW5JCU1_9BACT</name>
<reference evidence="2" key="1">
    <citation type="journal article" date="2019" name="Int. J. Syst. Evol. Microbiol.">
        <title>The Global Catalogue of Microorganisms (GCM) 10K type strain sequencing project: providing services to taxonomists for standard genome sequencing and annotation.</title>
        <authorList>
            <consortium name="The Broad Institute Genomics Platform"/>
            <consortium name="The Broad Institute Genome Sequencing Center for Infectious Disease"/>
            <person name="Wu L."/>
            <person name="Ma J."/>
        </authorList>
    </citation>
    <scope>NUCLEOTIDE SEQUENCE [LARGE SCALE GENOMIC DNA]</scope>
    <source>
        <strain evidence="2">KCTC 52344</strain>
    </source>
</reference>
<accession>A0ABW5JCU1</accession>